<evidence type="ECO:0000313" key="3">
    <source>
        <dbReference type="Proteomes" id="UP000515908"/>
    </source>
</evidence>
<dbReference type="GO" id="GO:0005634">
    <property type="term" value="C:nucleus"/>
    <property type="evidence" value="ECO:0007669"/>
    <property type="project" value="TreeGrafter"/>
</dbReference>
<dbReference type="PANTHER" id="PTHR12849">
    <property type="entry name" value="RNA LARIAT DEBRANCHING ENZYME"/>
    <property type="match status" value="1"/>
</dbReference>
<accession>A0A7G2C431</accession>
<gene>
    <name evidence="2" type="ORF">ADEAN_000190600</name>
</gene>
<evidence type="ECO:0000259" key="1">
    <source>
        <dbReference type="Pfam" id="PF05011"/>
    </source>
</evidence>
<dbReference type="EMBL" id="LR877147">
    <property type="protein sequence ID" value="CAD2214460.1"/>
    <property type="molecule type" value="Genomic_DNA"/>
</dbReference>
<name>A0A7G2C431_9TRYP</name>
<dbReference type="AlphaFoldDB" id="A0A7G2C431"/>
<sequence>MRLFQPEWWFAAHLHCRFQATVQHDEDIHTGDRKTKFVALDKCTRDRGCGDFLDFIDVQVDDSDGEETTRGHHSTSYNTTDTILQRHPVWLRILKDAHPLVANNNVREFNVNNAFQETAVTTADGSDPTAALTRAMDAPNTFELLEALRLPPRCHCKCVSPTVDPIG</sequence>
<keyword evidence="3" id="KW-1185">Reference proteome</keyword>
<protein>
    <submittedName>
        <fullName evidence="2">Lariat debranching enzyme, C-terminal domain containing protein, putative</fullName>
    </submittedName>
</protein>
<dbReference type="Proteomes" id="UP000515908">
    <property type="component" value="Chromosome 03"/>
</dbReference>
<dbReference type="PANTHER" id="PTHR12849:SF0">
    <property type="entry name" value="LARIAT DEBRANCHING ENZYME"/>
    <property type="match status" value="1"/>
</dbReference>
<organism evidence="2 3">
    <name type="scientific">Angomonas deanei</name>
    <dbReference type="NCBI Taxonomy" id="59799"/>
    <lineage>
        <taxon>Eukaryota</taxon>
        <taxon>Discoba</taxon>
        <taxon>Euglenozoa</taxon>
        <taxon>Kinetoplastea</taxon>
        <taxon>Metakinetoplastina</taxon>
        <taxon>Trypanosomatida</taxon>
        <taxon>Trypanosomatidae</taxon>
        <taxon>Strigomonadinae</taxon>
        <taxon>Angomonas</taxon>
    </lineage>
</organism>
<dbReference type="Pfam" id="PF05011">
    <property type="entry name" value="DBR1"/>
    <property type="match status" value="1"/>
</dbReference>
<dbReference type="OrthoDB" id="407609at2759"/>
<dbReference type="InterPro" id="IPR007708">
    <property type="entry name" value="DBR1_C"/>
</dbReference>
<dbReference type="GO" id="GO:0000398">
    <property type="term" value="P:mRNA splicing, via spliceosome"/>
    <property type="evidence" value="ECO:0007669"/>
    <property type="project" value="TreeGrafter"/>
</dbReference>
<dbReference type="GO" id="GO:0008419">
    <property type="term" value="F:RNA lariat debranching enzyme activity"/>
    <property type="evidence" value="ECO:0007669"/>
    <property type="project" value="TreeGrafter"/>
</dbReference>
<evidence type="ECO:0000313" key="2">
    <source>
        <dbReference type="EMBL" id="CAD2214460.1"/>
    </source>
</evidence>
<feature type="domain" description="Lariat debranching enzyme C-terminal" evidence="1">
    <location>
        <begin position="33"/>
        <end position="112"/>
    </location>
</feature>
<reference evidence="2 3" key="1">
    <citation type="submission" date="2020-08" db="EMBL/GenBank/DDBJ databases">
        <authorList>
            <person name="Newling K."/>
            <person name="Davey J."/>
            <person name="Forrester S."/>
        </authorList>
    </citation>
    <scope>NUCLEOTIDE SEQUENCE [LARGE SCALE GENOMIC DNA]</scope>
    <source>
        <strain evidence="3">Crithidia deanei Carvalho (ATCC PRA-265)</strain>
    </source>
</reference>
<dbReference type="VEuPathDB" id="TriTrypDB:ADEAN_000190600"/>
<proteinExistence type="predicted"/>